<evidence type="ECO:0000313" key="3">
    <source>
        <dbReference type="Proteomes" id="UP000001996"/>
    </source>
</evidence>
<organism evidence="2 3">
    <name type="scientific">Lodderomyces elongisporus (strain ATCC 11503 / CBS 2605 / JCM 1781 / NBRC 1676 / NRRL YB-4239)</name>
    <name type="common">Yeast</name>
    <name type="synonym">Saccharomyces elongisporus</name>
    <dbReference type="NCBI Taxonomy" id="379508"/>
    <lineage>
        <taxon>Eukaryota</taxon>
        <taxon>Fungi</taxon>
        <taxon>Dikarya</taxon>
        <taxon>Ascomycota</taxon>
        <taxon>Saccharomycotina</taxon>
        <taxon>Pichiomycetes</taxon>
        <taxon>Debaryomycetaceae</taxon>
        <taxon>Candida/Lodderomyces clade</taxon>
        <taxon>Lodderomyces</taxon>
    </lineage>
</organism>
<feature type="region of interest" description="Disordered" evidence="1">
    <location>
        <begin position="165"/>
        <end position="221"/>
    </location>
</feature>
<keyword evidence="3" id="KW-1185">Reference proteome</keyword>
<dbReference type="InterPro" id="IPR018822">
    <property type="entry name" value="UPF0646"/>
</dbReference>
<feature type="region of interest" description="Disordered" evidence="1">
    <location>
        <begin position="118"/>
        <end position="142"/>
    </location>
</feature>
<dbReference type="EMBL" id="CH981525">
    <property type="protein sequence ID" value="EDK43776.1"/>
    <property type="molecule type" value="Genomic_DNA"/>
</dbReference>
<proteinExistence type="predicted"/>
<dbReference type="InParanoid" id="A5DX68"/>
<dbReference type="OMA" id="ATHCTES"/>
<feature type="compositionally biased region" description="Acidic residues" evidence="1">
    <location>
        <begin position="40"/>
        <end position="54"/>
    </location>
</feature>
<feature type="region of interest" description="Disordered" evidence="1">
    <location>
        <begin position="32"/>
        <end position="59"/>
    </location>
</feature>
<feature type="compositionally biased region" description="Basic and acidic residues" evidence="1">
    <location>
        <begin position="190"/>
        <end position="208"/>
    </location>
</feature>
<evidence type="ECO:0008006" key="4">
    <source>
        <dbReference type="Google" id="ProtNLM"/>
    </source>
</evidence>
<dbReference type="STRING" id="379508.A5DX68"/>
<sequence length="625" mass="70343">MSETHQLILNQNNEMTEIQSGSIEKLVAQNVTEQQGAEENQQEEIEEQGVDENLNDGGVLDALDLHYAHEPTLETENPSIEEQVQQKVPETEIVTNAKAETAAVDAGAFDSVAQDSVQSHAPKPEPGIDEVSGGQEDGNVVPLNDFIEIPHNDYDGDGIVVEEDPTVKEEEESRESPQVLDPSTQTRMRNVTDESPIVKKQDNHDDHNNMQVDGAIPNKDINKEAELEYEDEEERVEDPVEDIIDEQAEDEQTNHQVEDQIFEVQDNNNDFFQTDQSEVKDFENQTEQEHKENHDDIATEQVETSLDPEPTKPETKGSITNSDTNIIYSSATHCTESYEPDLNIANENIGEIAASKEVGNNALATASILKDNNDSSPDQTHALDSNIKNDIPTRDNISNKNGTRNENESENENESGNENTKESSIEPNGALDETEITDNNESETVAEHLRNDEDETLQTDYKDSHVPLYIAHEKKKILIFPHTQQDAELKTASLFADNSVANMTIEELFGALRNCEEFEFNEEEELVLTISQMGGISITEDNVYCKDVTLESFLDLYYQLSKFTDLEENIPRHLDFSLTSQPRFITKFNRLVDNAQDQNGFDKIHLMFTSSSEEPSLKKRKLTLE</sequence>
<dbReference type="Pfam" id="PF10336">
    <property type="entry name" value="DUF2420"/>
    <property type="match status" value="1"/>
</dbReference>
<evidence type="ECO:0000256" key="1">
    <source>
        <dbReference type="SAM" id="MobiDB-lite"/>
    </source>
</evidence>
<name>A5DX68_LODEL</name>
<dbReference type="KEGG" id="lel:PVL30_001926"/>
<feature type="region of interest" description="Disordered" evidence="1">
    <location>
        <begin position="280"/>
        <end position="325"/>
    </location>
</feature>
<evidence type="ECO:0000313" key="2">
    <source>
        <dbReference type="EMBL" id="EDK43776.1"/>
    </source>
</evidence>
<dbReference type="OrthoDB" id="2507795at2759"/>
<dbReference type="HOGENOM" id="CLU_437462_0_0_1"/>
<feature type="region of interest" description="Disordered" evidence="1">
    <location>
        <begin position="369"/>
        <end position="438"/>
    </location>
</feature>
<dbReference type="VEuPathDB" id="FungiDB:LELG_01955"/>
<gene>
    <name evidence="2" type="ORF">LELG_01955</name>
</gene>
<feature type="compositionally biased region" description="Polar residues" evidence="1">
    <location>
        <begin position="374"/>
        <end position="388"/>
    </location>
</feature>
<feature type="compositionally biased region" description="Basic and acidic residues" evidence="1">
    <location>
        <begin position="280"/>
        <end position="297"/>
    </location>
</feature>
<dbReference type="Proteomes" id="UP000001996">
    <property type="component" value="Unassembled WGS sequence"/>
</dbReference>
<reference evidence="2 3" key="1">
    <citation type="journal article" date="2009" name="Nature">
        <title>Evolution of pathogenicity and sexual reproduction in eight Candida genomes.</title>
        <authorList>
            <person name="Butler G."/>
            <person name="Rasmussen M.D."/>
            <person name="Lin M.F."/>
            <person name="Santos M.A."/>
            <person name="Sakthikumar S."/>
            <person name="Munro C.A."/>
            <person name="Rheinbay E."/>
            <person name="Grabherr M."/>
            <person name="Forche A."/>
            <person name="Reedy J.L."/>
            <person name="Agrafioti I."/>
            <person name="Arnaud M.B."/>
            <person name="Bates S."/>
            <person name="Brown A.J."/>
            <person name="Brunke S."/>
            <person name="Costanzo M.C."/>
            <person name="Fitzpatrick D.A."/>
            <person name="de Groot P.W."/>
            <person name="Harris D."/>
            <person name="Hoyer L.L."/>
            <person name="Hube B."/>
            <person name="Klis F.M."/>
            <person name="Kodira C."/>
            <person name="Lennard N."/>
            <person name="Logue M.E."/>
            <person name="Martin R."/>
            <person name="Neiman A.M."/>
            <person name="Nikolaou E."/>
            <person name="Quail M.A."/>
            <person name="Quinn J."/>
            <person name="Santos M.C."/>
            <person name="Schmitzberger F.F."/>
            <person name="Sherlock G."/>
            <person name="Shah P."/>
            <person name="Silverstein K.A."/>
            <person name="Skrzypek M.S."/>
            <person name="Soll D."/>
            <person name="Staggs R."/>
            <person name="Stansfield I."/>
            <person name="Stumpf M.P."/>
            <person name="Sudbery P.E."/>
            <person name="Srikantha T."/>
            <person name="Zeng Q."/>
            <person name="Berman J."/>
            <person name="Berriman M."/>
            <person name="Heitman J."/>
            <person name="Gow N.A."/>
            <person name="Lorenz M.C."/>
            <person name="Birren B.W."/>
            <person name="Kellis M."/>
            <person name="Cuomo C.A."/>
        </authorList>
    </citation>
    <scope>NUCLEOTIDE SEQUENCE [LARGE SCALE GENOMIC DNA]</scope>
    <source>
        <strain evidence="3">ATCC 11503 / BCRC 21390 / CBS 2605 / JCM 1781 / NBRC 1676 / NRRL YB-4239</strain>
    </source>
</reference>
<protein>
    <recommendedName>
        <fullName evidence="4">Reduced meiotic recombination protein 1</fullName>
    </recommendedName>
</protein>
<accession>A5DX68</accession>
<dbReference type="AlphaFoldDB" id="A5DX68"/>
<dbReference type="GeneID" id="5234492"/>